<proteinExistence type="predicted"/>
<dbReference type="InterPro" id="IPR009061">
    <property type="entry name" value="DNA-bd_dom_put_sf"/>
</dbReference>
<dbReference type="RefSeq" id="WP_094367718.1">
    <property type="nucleotide sequence ID" value="NZ_NOJY02000002.1"/>
</dbReference>
<dbReference type="InterPro" id="IPR000551">
    <property type="entry name" value="MerR-type_HTH_dom"/>
</dbReference>
<name>A0A371J9L7_9FIRM</name>
<evidence type="ECO:0000256" key="2">
    <source>
        <dbReference type="ARBA" id="ARBA00023015"/>
    </source>
</evidence>
<dbReference type="GO" id="GO:0003677">
    <property type="term" value="F:DNA binding"/>
    <property type="evidence" value="ECO:0007669"/>
    <property type="project" value="UniProtKB-KW"/>
</dbReference>
<keyword evidence="3 6" id="KW-0238">DNA-binding</keyword>
<dbReference type="SMART" id="SM00422">
    <property type="entry name" value="HTH_MERR"/>
    <property type="match status" value="1"/>
</dbReference>
<dbReference type="Gene3D" id="1.10.1660.10">
    <property type="match status" value="1"/>
</dbReference>
<evidence type="ECO:0000313" key="6">
    <source>
        <dbReference type="EMBL" id="RDY29377.1"/>
    </source>
</evidence>
<evidence type="ECO:0000313" key="7">
    <source>
        <dbReference type="Proteomes" id="UP000215694"/>
    </source>
</evidence>
<keyword evidence="4" id="KW-0804">Transcription</keyword>
<dbReference type="OrthoDB" id="9773308at2"/>
<gene>
    <name evidence="6" type="ORF">CHL78_001370</name>
</gene>
<dbReference type="SUPFAM" id="SSF46955">
    <property type="entry name" value="Putative DNA-binding domain"/>
    <property type="match status" value="1"/>
</dbReference>
<reference evidence="6 7" key="1">
    <citation type="journal article" date="2017" name="Genome Announc.">
        <title>Draft Genome Sequence of Romboutsia weinsteinii sp. nov. Strain CCRI-19649(T) Isolated from Surface Water.</title>
        <authorList>
            <person name="Maheux A.F."/>
            <person name="Boudreau D.K."/>
            <person name="Berube E."/>
            <person name="Boissinot M."/>
            <person name="Cantin P."/>
            <person name="Raymond F."/>
            <person name="Corbeil J."/>
            <person name="Omar R.F."/>
            <person name="Bergeron M.G."/>
        </authorList>
    </citation>
    <scope>NUCLEOTIDE SEQUENCE [LARGE SCALE GENOMIC DNA]</scope>
    <source>
        <strain evidence="6 7">CCRI-19649</strain>
    </source>
</reference>
<dbReference type="AlphaFoldDB" id="A0A371J9L7"/>
<dbReference type="InterPro" id="IPR047057">
    <property type="entry name" value="MerR_fam"/>
</dbReference>
<accession>A0A371J9L7</accession>
<dbReference type="GO" id="GO:0003700">
    <property type="term" value="F:DNA-binding transcription factor activity"/>
    <property type="evidence" value="ECO:0007669"/>
    <property type="project" value="InterPro"/>
</dbReference>
<feature type="domain" description="HTH merR-type" evidence="5">
    <location>
        <begin position="4"/>
        <end position="74"/>
    </location>
</feature>
<keyword evidence="1" id="KW-0678">Repressor</keyword>
<organism evidence="6 7">
    <name type="scientific">Romboutsia weinsteinii</name>
    <dbReference type="NCBI Taxonomy" id="2020949"/>
    <lineage>
        <taxon>Bacteria</taxon>
        <taxon>Bacillati</taxon>
        <taxon>Bacillota</taxon>
        <taxon>Clostridia</taxon>
        <taxon>Peptostreptococcales</taxon>
        <taxon>Peptostreptococcaceae</taxon>
        <taxon>Romboutsia</taxon>
    </lineage>
</organism>
<evidence type="ECO:0000256" key="1">
    <source>
        <dbReference type="ARBA" id="ARBA00022491"/>
    </source>
</evidence>
<protein>
    <submittedName>
        <fullName evidence="6">MerR family DNA-binding transcriptional regulator</fullName>
    </submittedName>
</protein>
<keyword evidence="2" id="KW-0805">Transcription regulation</keyword>
<evidence type="ECO:0000256" key="4">
    <source>
        <dbReference type="ARBA" id="ARBA00023163"/>
    </source>
</evidence>
<keyword evidence="7" id="KW-1185">Reference proteome</keyword>
<dbReference type="InterPro" id="IPR011256">
    <property type="entry name" value="Reg_factor_effector_dom_sf"/>
</dbReference>
<evidence type="ECO:0000256" key="3">
    <source>
        <dbReference type="ARBA" id="ARBA00023125"/>
    </source>
</evidence>
<comment type="caution">
    <text evidence="6">The sequence shown here is derived from an EMBL/GenBank/DDBJ whole genome shotgun (WGS) entry which is preliminary data.</text>
</comment>
<dbReference type="Proteomes" id="UP000215694">
    <property type="component" value="Unassembled WGS sequence"/>
</dbReference>
<dbReference type="PANTHER" id="PTHR30204:SF69">
    <property type="entry name" value="MERR-FAMILY TRANSCRIPTIONAL REGULATOR"/>
    <property type="match status" value="1"/>
</dbReference>
<dbReference type="CDD" id="cd01107">
    <property type="entry name" value="HTH_BmrR"/>
    <property type="match status" value="1"/>
</dbReference>
<dbReference type="PROSITE" id="PS50937">
    <property type="entry name" value="HTH_MERR_2"/>
    <property type="match status" value="1"/>
</dbReference>
<dbReference type="SUPFAM" id="SSF55136">
    <property type="entry name" value="Probable bacterial effector-binding domain"/>
    <property type="match status" value="1"/>
</dbReference>
<dbReference type="EMBL" id="NOJY02000002">
    <property type="protein sequence ID" value="RDY29377.1"/>
    <property type="molecule type" value="Genomic_DNA"/>
</dbReference>
<dbReference type="PANTHER" id="PTHR30204">
    <property type="entry name" value="REDOX-CYCLING DRUG-SENSING TRANSCRIPTIONAL ACTIVATOR SOXR"/>
    <property type="match status" value="1"/>
</dbReference>
<dbReference type="Pfam" id="PF00376">
    <property type="entry name" value="MerR"/>
    <property type="match status" value="1"/>
</dbReference>
<sequence length="272" mass="32013">MNNLFSIGEVSKIKGITIKALRYYHKMGILIPKYIDELSGYRYYSIEQFIYIDVIKGCRELGTSISELQEIFKDCDTNKLLEFLQNKRIEAQDSINKMKDIIKNIDTLNDSVQYSKDILSNEEIDIKYFDDRYIVVAPCKESGSLKELLYYSALEKVIKENYIEVNMDRGIIYNIKSNETVESLYVFNAIKDNDNLELNDNIKVLTKGNYLVLSYSKENEEDKRQKLFEYIKDNNLKVKSFIEFELFNDFFNIDSYSCQIQILIEDNMSLKI</sequence>
<evidence type="ECO:0000259" key="5">
    <source>
        <dbReference type="PROSITE" id="PS50937"/>
    </source>
</evidence>